<evidence type="ECO:0000259" key="1">
    <source>
        <dbReference type="Pfam" id="PF22303"/>
    </source>
</evidence>
<dbReference type="InterPro" id="IPR054466">
    <property type="entry name" value="OspG_kinase"/>
</dbReference>
<gene>
    <name evidence="2" type="primary">ospG_1</name>
    <name evidence="2" type="ORF">ERS008529_02865</name>
    <name evidence="3" type="ORF">ERS137968_03866</name>
</gene>
<evidence type="ECO:0000313" key="5">
    <source>
        <dbReference type="Proteomes" id="UP000045840"/>
    </source>
</evidence>
<dbReference type="Pfam" id="PF22303">
    <property type="entry name" value="OspG_kinase"/>
    <property type="match status" value="1"/>
</dbReference>
<dbReference type="AlphaFoldDB" id="A0A0T9QAR7"/>
<protein>
    <submittedName>
        <fullName evidence="2 3">Type III secreted effector protein</fullName>
        <ecNumber evidence="2 3">2.7.-.-</ecNumber>
    </submittedName>
</protein>
<dbReference type="EC" id="2.7.-.-" evidence="2 3"/>
<dbReference type="Proteomes" id="UP000044625">
    <property type="component" value="Unassembled WGS sequence"/>
</dbReference>
<dbReference type="EMBL" id="CQAZ01000025">
    <property type="protein sequence ID" value="CNI03356.1"/>
    <property type="molecule type" value="Genomic_DNA"/>
</dbReference>
<accession>A0A0T9QAR7</accession>
<feature type="domain" description="Kinase OspG kinase" evidence="1">
    <location>
        <begin position="838"/>
        <end position="975"/>
    </location>
</feature>
<evidence type="ECO:0000313" key="2">
    <source>
        <dbReference type="EMBL" id="CNI03356.1"/>
    </source>
</evidence>
<keyword evidence="4" id="KW-1185">Reference proteome</keyword>
<organism evidence="2 5">
    <name type="scientific">Yersinia pekkanenii</name>
    <dbReference type="NCBI Taxonomy" id="1288385"/>
    <lineage>
        <taxon>Bacteria</taxon>
        <taxon>Pseudomonadati</taxon>
        <taxon>Pseudomonadota</taxon>
        <taxon>Gammaproteobacteria</taxon>
        <taxon>Enterobacterales</taxon>
        <taxon>Yersiniaceae</taxon>
        <taxon>Yersinia</taxon>
    </lineage>
</organism>
<dbReference type="STRING" id="1288385.ERS137968_03866"/>
<dbReference type="EMBL" id="CWJL01000025">
    <property type="protein sequence ID" value="CRY68740.1"/>
    <property type="molecule type" value="Genomic_DNA"/>
</dbReference>
<name>A0A0T9QAR7_9GAMM</name>
<reference evidence="5" key="3">
    <citation type="submission" date="2015-03" db="EMBL/GenBank/DDBJ databases">
        <authorList>
            <consortium name="Pathogen Informatics"/>
        </authorList>
    </citation>
    <scope>NUCLEOTIDE SEQUENCE [LARGE SCALE GENOMIC DNA]</scope>
    <source>
        <strain evidence="5">A125KOH2</strain>
    </source>
</reference>
<dbReference type="Proteomes" id="UP000045840">
    <property type="component" value="Unassembled WGS sequence"/>
</dbReference>
<dbReference type="Gene3D" id="3.30.200.20">
    <property type="entry name" value="Phosphorylase Kinase, domain 1"/>
    <property type="match status" value="1"/>
</dbReference>
<evidence type="ECO:0000313" key="4">
    <source>
        <dbReference type="Proteomes" id="UP000044625"/>
    </source>
</evidence>
<reference evidence="2" key="1">
    <citation type="submission" date="2015-03" db="EMBL/GenBank/DDBJ databases">
        <authorList>
            <person name="Murphy D."/>
        </authorList>
    </citation>
    <scope>NUCLEOTIDE SEQUENCE [LARGE SCALE GENOMIC DNA]</scope>
    <source>
        <strain evidence="2">A125KOH2</strain>
    </source>
</reference>
<reference evidence="3 4" key="2">
    <citation type="submission" date="2015-03" db="EMBL/GenBank/DDBJ databases">
        <authorList>
            <consortium name="Pathogen Informatics"/>
            <person name="Murphy D."/>
        </authorList>
    </citation>
    <scope>NUCLEOTIDE SEQUENCE [LARGE SCALE GENOMIC DNA]</scope>
    <source>
        <strain evidence="3">Type strain: CIP110230</strain>
        <strain evidence="4">type strain: CIP110230</strain>
    </source>
</reference>
<dbReference type="OrthoDB" id="6479562at2"/>
<keyword evidence="2" id="KW-0808">Transferase</keyword>
<proteinExistence type="predicted"/>
<dbReference type="Gene3D" id="1.10.510.10">
    <property type="entry name" value="Transferase(Phosphotransferase) domain 1"/>
    <property type="match status" value="1"/>
</dbReference>
<dbReference type="InterPro" id="IPR011009">
    <property type="entry name" value="Kinase-like_dom_sf"/>
</dbReference>
<dbReference type="GO" id="GO:0016740">
    <property type="term" value="F:transferase activity"/>
    <property type="evidence" value="ECO:0007669"/>
    <property type="project" value="UniProtKB-KW"/>
</dbReference>
<dbReference type="SUPFAM" id="SSF56112">
    <property type="entry name" value="Protein kinase-like (PK-like)"/>
    <property type="match status" value="1"/>
</dbReference>
<sequence>MLKETQLCSWTTAQAWSAPLWSSPSAEDNLSFLTMSSIMAQLTDPVEVKGLPLKVTARDQELLETMAQKLPNVSSTSDPAFSHAMQLIDGARELDQKIWAQQFPEISDARVGRIVDLYLQLYDVEGLETAGGVNDLLGLRPGLTAAQGYKKAHVISLDRDILFKLSQKGLTLSTAEKLTPLAALSLVWWLHQEHQPTLSELSAAIYWPENKEIQMQAAILYNHSHYGNRYGDIAGVPTADLNDWGLEQLGAPELPVSRAVRALRVIHEGMDARPAILQAPEAYLANGFAPKNAQGRYLKSQSPELGEMILNGCGQIGFDACSQQDFTQYLDFEHAVGSLSFSLKTTLKLHYQLQGKALDGLEGKDSAQLYNLLLKEEEPLHQAGGALYSPTAIFLSHFSQSNEVEPLTLDQTVSVFKRIAGSIDVSALHKDAQITFERIKQIADSMVAGTAIDVERGRFEVELIALAKFFEPGHPLHTLVYYRLYKSEQEKIQRQLDYLNMRLAYSHLPDAFDDDQAIREILTEAGVKKIDDSRAYYYRYSDPHKQNDSPVNEFKRRRDASNRFVANMSMPSKNGRSIDVFKTMAAKKAEYNAKIKADQIGFEWAVRSLAIKTLIEKGQRPEGRALQNKINAIIEGYRPESENTRFWRNAWTSLEESWACKLPLPNPMCTIARVEGPRSRNENENMAAGMVAMVMEAGQLRGMERGVKLIENSPLGVKPSGSLAPPPRPVIPSRLPVAEGEVIPTRQTIPSPHGKPVEVQWVELKDPLVSGGMREAWVRPGGGASYWEVDLTTGKDLGVVLKQGPTFIKQGRLPGGGPSLSKPSSSAFNPEIKLGKRIGRGNAGDVFLDANNPDFVLKKLSTQDSVLLTEVHMKEVEYFNRYYGEGSAEFIKQGNQHYIRMYRVPGKTLIEINSKIYPPNAKERFLSMMDDLGYNNIIHNDLNFNNVLYDKKNNTFYPIDFDNAYDGYYSASDPNSGKQYWGIKMRVGFILEHIEEYALT</sequence>
<evidence type="ECO:0000313" key="3">
    <source>
        <dbReference type="EMBL" id="CRY68740.1"/>
    </source>
</evidence>